<dbReference type="EMBL" id="JAPFRF010000005">
    <property type="protein sequence ID" value="KAJ7332947.1"/>
    <property type="molecule type" value="Genomic_DNA"/>
</dbReference>
<comment type="caution">
    <text evidence="2">The sequence shown here is derived from an EMBL/GenBank/DDBJ whole genome shotgun (WGS) entry which is preliminary data.</text>
</comment>
<feature type="compositionally biased region" description="Polar residues" evidence="1">
    <location>
        <begin position="1"/>
        <end position="14"/>
    </location>
</feature>
<gene>
    <name evidence="2" type="ORF">JRQ81_015127</name>
</gene>
<proteinExistence type="predicted"/>
<name>A0A9Q0XYP9_9SAUR</name>
<evidence type="ECO:0000256" key="1">
    <source>
        <dbReference type="SAM" id="MobiDB-lite"/>
    </source>
</evidence>
<keyword evidence="3" id="KW-1185">Reference proteome</keyword>
<dbReference type="Proteomes" id="UP001142489">
    <property type="component" value="Unassembled WGS sequence"/>
</dbReference>
<evidence type="ECO:0000313" key="3">
    <source>
        <dbReference type="Proteomes" id="UP001142489"/>
    </source>
</evidence>
<feature type="compositionally biased region" description="Acidic residues" evidence="1">
    <location>
        <begin position="57"/>
        <end position="73"/>
    </location>
</feature>
<feature type="region of interest" description="Disordered" evidence="1">
    <location>
        <begin position="1"/>
        <end position="73"/>
    </location>
</feature>
<reference evidence="2" key="1">
    <citation type="journal article" date="2023" name="DNA Res.">
        <title>Chromosome-level genome assembly of Phrynocephalus forsythii using third-generation DNA sequencing and Hi-C analysis.</title>
        <authorList>
            <person name="Qi Y."/>
            <person name="Zhao W."/>
            <person name="Zhao Y."/>
            <person name="Niu C."/>
            <person name="Cao S."/>
            <person name="Zhang Y."/>
        </authorList>
    </citation>
    <scope>NUCLEOTIDE SEQUENCE</scope>
    <source>
        <tissue evidence="2">Muscle</tissue>
    </source>
</reference>
<evidence type="ECO:0000313" key="2">
    <source>
        <dbReference type="EMBL" id="KAJ7332947.1"/>
    </source>
</evidence>
<protein>
    <submittedName>
        <fullName evidence="2">Uncharacterized protein</fullName>
    </submittedName>
</protein>
<dbReference type="AlphaFoldDB" id="A0A9Q0XYP9"/>
<sequence length="73" mass="8095">MRASIPASSRGSRSTCERRDLSCSGSPGFPAGRVEEDLRSVTFRCLQQPHGGRSEPEVNEEEEEELEEEGERA</sequence>
<accession>A0A9Q0XYP9</accession>
<organism evidence="2 3">
    <name type="scientific">Phrynocephalus forsythii</name>
    <dbReference type="NCBI Taxonomy" id="171643"/>
    <lineage>
        <taxon>Eukaryota</taxon>
        <taxon>Metazoa</taxon>
        <taxon>Chordata</taxon>
        <taxon>Craniata</taxon>
        <taxon>Vertebrata</taxon>
        <taxon>Euteleostomi</taxon>
        <taxon>Lepidosauria</taxon>
        <taxon>Squamata</taxon>
        <taxon>Bifurcata</taxon>
        <taxon>Unidentata</taxon>
        <taxon>Episquamata</taxon>
        <taxon>Toxicofera</taxon>
        <taxon>Iguania</taxon>
        <taxon>Acrodonta</taxon>
        <taxon>Agamidae</taxon>
        <taxon>Agaminae</taxon>
        <taxon>Phrynocephalus</taxon>
    </lineage>
</organism>